<evidence type="ECO:0000313" key="2">
    <source>
        <dbReference type="EMBL" id="KAG2483667.1"/>
    </source>
</evidence>
<evidence type="ECO:0000256" key="1">
    <source>
        <dbReference type="SAM" id="MobiDB-lite"/>
    </source>
</evidence>
<reference evidence="2" key="1">
    <citation type="journal article" date="2020" name="bioRxiv">
        <title>Comparative genomics of Chlamydomonas.</title>
        <authorList>
            <person name="Craig R.J."/>
            <person name="Hasan A.R."/>
            <person name="Ness R.W."/>
            <person name="Keightley P.D."/>
        </authorList>
    </citation>
    <scope>NUCLEOTIDE SEQUENCE</scope>
    <source>
        <strain evidence="2">CCAP 11/70</strain>
    </source>
</reference>
<dbReference type="AlphaFoldDB" id="A0A835XIC6"/>
<proteinExistence type="predicted"/>
<protein>
    <submittedName>
        <fullName evidence="2">Uncharacterized protein</fullName>
    </submittedName>
</protein>
<organism evidence="2 3">
    <name type="scientific">Edaphochlamys debaryana</name>
    <dbReference type="NCBI Taxonomy" id="47281"/>
    <lineage>
        <taxon>Eukaryota</taxon>
        <taxon>Viridiplantae</taxon>
        <taxon>Chlorophyta</taxon>
        <taxon>core chlorophytes</taxon>
        <taxon>Chlorophyceae</taxon>
        <taxon>CS clade</taxon>
        <taxon>Chlamydomonadales</taxon>
        <taxon>Chlamydomonadales incertae sedis</taxon>
        <taxon>Edaphochlamys</taxon>
    </lineage>
</organism>
<comment type="caution">
    <text evidence="2">The sequence shown here is derived from an EMBL/GenBank/DDBJ whole genome shotgun (WGS) entry which is preliminary data.</text>
</comment>
<evidence type="ECO:0000313" key="3">
    <source>
        <dbReference type="Proteomes" id="UP000612055"/>
    </source>
</evidence>
<keyword evidence="3" id="KW-1185">Reference proteome</keyword>
<sequence length="419" mass="43025">MAASDIGGWSSRLQALLPGEAARGSPAPAAPTPAPTGAAAPAPPRVPAASPATAPTAAAPEEPGLPLPDVPHLFAQRLDALPEPIIEAYLESVTALEPKQQGASWLPSWLGGGGGAPKEGRGGGGALRRPLSRGELQAELQRRRREGLPEDADSVDLSSEPYDTIPRQVQLQYRTYARLYPDEAAARARLTSMLAAGPGGPTAGPAGARAGPAASSAAVEGTARILGGLPSAGELQQSLLGLTLKAAAPGAEAGASAGARVAPAGYGQLAVGASGRRWALAARPDWADPVFRQLSRSLDRWYGMNDEAARPLRSGWRAQLQALYGAEMPPGWVERMRPAAAGGAGRGALRWVSGRPRVWVLAAEEEELEVGAGAEAGAGKVQLRPAEAVGGRGLVAAQAAAKQRAFVLRSTQLVPPEWL</sequence>
<dbReference type="EMBL" id="JAEHOE010000169">
    <property type="protein sequence ID" value="KAG2483667.1"/>
    <property type="molecule type" value="Genomic_DNA"/>
</dbReference>
<name>A0A835XIC6_9CHLO</name>
<feature type="compositionally biased region" description="Gly residues" evidence="1">
    <location>
        <begin position="110"/>
        <end position="126"/>
    </location>
</feature>
<feature type="compositionally biased region" description="Low complexity" evidence="1">
    <location>
        <begin position="127"/>
        <end position="139"/>
    </location>
</feature>
<dbReference type="OrthoDB" id="541254at2759"/>
<feature type="region of interest" description="Disordered" evidence="1">
    <location>
        <begin position="17"/>
        <end position="70"/>
    </location>
</feature>
<feature type="compositionally biased region" description="Low complexity" evidence="1">
    <location>
        <begin position="47"/>
        <end position="62"/>
    </location>
</feature>
<gene>
    <name evidence="2" type="ORF">HYH03_017470</name>
</gene>
<accession>A0A835XIC6</accession>
<dbReference type="Proteomes" id="UP000612055">
    <property type="component" value="Unassembled WGS sequence"/>
</dbReference>
<feature type="region of interest" description="Disordered" evidence="1">
    <location>
        <begin position="106"/>
        <end position="163"/>
    </location>
</feature>
<feature type="compositionally biased region" description="Low complexity" evidence="1">
    <location>
        <begin position="18"/>
        <end position="27"/>
    </location>
</feature>